<dbReference type="AlphaFoldDB" id="A0A5B8FH24"/>
<keyword evidence="2" id="KW-1185">Reference proteome</keyword>
<evidence type="ECO:0000313" key="1">
    <source>
        <dbReference type="EMBL" id="QDL91921.1"/>
    </source>
</evidence>
<reference evidence="1 2" key="1">
    <citation type="submission" date="2019-06" db="EMBL/GenBank/DDBJ databases">
        <title>Genome sequence of Rhodobacteraceae bacterium D4M1.</title>
        <authorList>
            <person name="Cao J."/>
        </authorList>
    </citation>
    <scope>NUCLEOTIDE SEQUENCE [LARGE SCALE GENOMIC DNA]</scope>
    <source>
        <strain evidence="1 2">D4M1</strain>
    </source>
</reference>
<protein>
    <submittedName>
        <fullName evidence="1">Uncharacterized protein</fullName>
    </submittedName>
</protein>
<dbReference type="EMBL" id="CP040818">
    <property type="protein sequence ID" value="QDL91921.1"/>
    <property type="molecule type" value="Genomic_DNA"/>
</dbReference>
<name>A0A5B8FH24_9RHOB</name>
<dbReference type="RefSeq" id="WP_138572027.1">
    <property type="nucleotide sequence ID" value="NZ_CP040818.1"/>
</dbReference>
<sequence>MTQETQAQQAARPAGGGADAGRPAIFIAEDLRVSGISPGDLLASLRAHVLPGALLRSTGTGWALDARLGPGGTPVWRSELPAICPMDYLDAPVDEQAAMCLRMGDALALGLGLGRGHVLPVFENPLRRAMDAQILAGPDDGAPEDLARRWLDPRFPGVPVGAVLGLRHEGGGSWSGYRPILRGARAVLSVRGEGMRRRLTREVSSAGLGGFSLVLIRPLAAPEAIAMDLPEELGGVELDRVLSVLEATVARQGVMVHLEGGARAAGVSTLRMEPEAPFWRLALPRLPATVTDGPGGSAAMLSAVIASVEGQGGAVVRAPGPLTLGTGSETALRNVLALSVRHPVLTRMWHPQPVGPWSAAARLDEAAGDVPATARRALESASELVALEPLTRATEIVLAPGELRMSCGAAAVEAHRLLAAAAATGTDMPWPAWPLRVLSLPSILSADLDLMLSELERHGFPLDPAPLQARLARTCPLLVDMRLGGVRLCIRRALCDRRLPGPWEAVQLEIALEGAGEAHALGLRRTSGVVERVPLARFGAGLLGSLVLPLGPSLSGPCAGMFPVSALEFSLHVAGQPQAGLRVTGAEDWQSAEATLTEPLGPVLRDVAVSLARIGLPFGA</sequence>
<dbReference type="KEGG" id="ppru:FDP22_09120"/>
<gene>
    <name evidence="1" type="ORF">FDP22_09120</name>
</gene>
<dbReference type="OrthoDB" id="9817332at2"/>
<dbReference type="Proteomes" id="UP000305888">
    <property type="component" value="Chromosome"/>
</dbReference>
<accession>A0A5B8FH24</accession>
<proteinExistence type="predicted"/>
<organism evidence="1 2">
    <name type="scientific">Paroceanicella profunda</name>
    <dbReference type="NCBI Taxonomy" id="2579971"/>
    <lineage>
        <taxon>Bacteria</taxon>
        <taxon>Pseudomonadati</taxon>
        <taxon>Pseudomonadota</taxon>
        <taxon>Alphaproteobacteria</taxon>
        <taxon>Rhodobacterales</taxon>
        <taxon>Paracoccaceae</taxon>
        <taxon>Paroceanicella</taxon>
    </lineage>
</organism>
<evidence type="ECO:0000313" key="2">
    <source>
        <dbReference type="Proteomes" id="UP000305888"/>
    </source>
</evidence>